<feature type="compositionally biased region" description="Basic and acidic residues" evidence="1">
    <location>
        <begin position="413"/>
        <end position="422"/>
    </location>
</feature>
<keyword evidence="2" id="KW-1133">Transmembrane helix</keyword>
<dbReference type="AlphaFoldDB" id="A0A450SCB4"/>
<sequence>MSDQINGKSIRPSGNRVHISTVITIVLTFIVSVIAAYLGFLENEPETAIIMIVLVTLLISFIAFSFRKDDSENAFWIFVNFPVGVLFAGMVILWLKYKNTDCENIASSPAWEAWFLFVAALTVTAVSMFITVSIYSQPKDGSGGGFWQEFRELARKVVTEQGGTALMSFFTHFLVVTFLLGMSIAVADKFGICGDVVLIDVSEKADPPKKTLPKCENPRRMDRYAMLFEAGSSTPVIKLSEDEKVPYLPYKEGMALIGYDDDQNGVYILEDMNELVDVLWKQKKCDMVFSMEVFPNIRGGKVDGGDVLNLTMAEKRRVIVEKELHRIINEKSKFGDGMWRPWPRIDLPTSENNRDKYPVWYTEFFDGQRFSEQGNEKDFELILGGTEHPSKEKHVVALLSPISMVVSANRAGYKPDEDKSINETHSTSSESGVESKSPKRQESHKRFIDYLYFMIYTITTTGYGDLHPKGDFARLLVSIANLIEVFFGVIFINVLIAHGVALRYSGQFKQEDKKMLSEIKEDTGKLVDKHG</sequence>
<feature type="region of interest" description="Disordered" evidence="1">
    <location>
        <begin position="413"/>
        <end position="440"/>
    </location>
</feature>
<name>A0A450SCB4_9GAMM</name>
<gene>
    <name evidence="4" type="ORF">BECKDK2373C_GA0170839_102712</name>
</gene>
<evidence type="ECO:0000259" key="3">
    <source>
        <dbReference type="Pfam" id="PF07885"/>
    </source>
</evidence>
<keyword evidence="2" id="KW-0812">Transmembrane</keyword>
<protein>
    <submittedName>
        <fullName evidence="4">Ion channel</fullName>
    </submittedName>
</protein>
<feature type="transmembrane region" description="Helical" evidence="2">
    <location>
        <begin position="73"/>
        <end position="94"/>
    </location>
</feature>
<evidence type="ECO:0000256" key="2">
    <source>
        <dbReference type="SAM" id="Phobius"/>
    </source>
</evidence>
<feature type="domain" description="Potassium channel" evidence="3">
    <location>
        <begin position="445"/>
        <end position="496"/>
    </location>
</feature>
<dbReference type="SUPFAM" id="SSF81324">
    <property type="entry name" value="Voltage-gated potassium channels"/>
    <property type="match status" value="1"/>
</dbReference>
<dbReference type="Pfam" id="PF07885">
    <property type="entry name" value="Ion_trans_2"/>
    <property type="match status" value="1"/>
</dbReference>
<evidence type="ECO:0000256" key="1">
    <source>
        <dbReference type="SAM" id="MobiDB-lite"/>
    </source>
</evidence>
<feature type="transmembrane region" description="Helical" evidence="2">
    <location>
        <begin position="476"/>
        <end position="504"/>
    </location>
</feature>
<reference evidence="4" key="1">
    <citation type="submission" date="2019-02" db="EMBL/GenBank/DDBJ databases">
        <authorList>
            <person name="Gruber-Vodicka R. H."/>
            <person name="Seah K. B. B."/>
        </authorList>
    </citation>
    <scope>NUCLEOTIDE SEQUENCE</scope>
    <source>
        <strain evidence="4">BECK_DK161</strain>
    </source>
</reference>
<feature type="transmembrane region" description="Helical" evidence="2">
    <location>
        <begin position="21"/>
        <end position="41"/>
    </location>
</feature>
<dbReference type="Gene3D" id="1.10.287.70">
    <property type="match status" value="1"/>
</dbReference>
<feature type="transmembrane region" description="Helical" evidence="2">
    <location>
        <begin position="114"/>
        <end position="135"/>
    </location>
</feature>
<proteinExistence type="predicted"/>
<dbReference type="EMBL" id="CAADEY010000027">
    <property type="protein sequence ID" value="VFJ49892.1"/>
    <property type="molecule type" value="Genomic_DNA"/>
</dbReference>
<organism evidence="4">
    <name type="scientific">Candidatus Kentrum sp. DK</name>
    <dbReference type="NCBI Taxonomy" id="2126562"/>
    <lineage>
        <taxon>Bacteria</taxon>
        <taxon>Pseudomonadati</taxon>
        <taxon>Pseudomonadota</taxon>
        <taxon>Gammaproteobacteria</taxon>
        <taxon>Candidatus Kentrum</taxon>
    </lineage>
</organism>
<evidence type="ECO:0000313" key="4">
    <source>
        <dbReference type="EMBL" id="VFJ49892.1"/>
    </source>
</evidence>
<feature type="compositionally biased region" description="Low complexity" evidence="1">
    <location>
        <begin position="423"/>
        <end position="435"/>
    </location>
</feature>
<accession>A0A450SCB4</accession>
<keyword evidence="2" id="KW-0472">Membrane</keyword>
<feature type="transmembrane region" description="Helical" evidence="2">
    <location>
        <begin position="47"/>
        <end position="66"/>
    </location>
</feature>
<dbReference type="InterPro" id="IPR013099">
    <property type="entry name" value="K_chnl_dom"/>
</dbReference>